<dbReference type="InterPro" id="IPR008927">
    <property type="entry name" value="6-PGluconate_DH-like_C_sf"/>
</dbReference>
<dbReference type="InterPro" id="IPR003710">
    <property type="entry name" value="ApbA"/>
</dbReference>
<evidence type="ECO:0000256" key="8">
    <source>
        <dbReference type="ARBA" id="ARBA00023002"/>
    </source>
</evidence>
<reference evidence="14 15" key="1">
    <citation type="submission" date="2018-04" db="EMBL/GenBank/DDBJ databases">
        <title>Camelliibacillus theae gen. nov., sp. nov., isolated from Pu'er tea.</title>
        <authorList>
            <person name="Niu L."/>
        </authorList>
    </citation>
    <scope>NUCLEOTIDE SEQUENCE [LARGE SCALE GENOMIC DNA]</scope>
    <source>
        <strain evidence="14 15">T8</strain>
    </source>
</reference>
<protein>
    <recommendedName>
        <fullName evidence="5 11">2-dehydropantoate 2-reductase</fullName>
        <ecNumber evidence="4 11">1.1.1.169</ecNumber>
    </recommendedName>
    <alternativeName>
        <fullName evidence="9 11">Ketopantoate reductase</fullName>
    </alternativeName>
</protein>
<dbReference type="Pfam" id="PF08546">
    <property type="entry name" value="ApbA_C"/>
    <property type="match status" value="1"/>
</dbReference>
<evidence type="ECO:0000256" key="7">
    <source>
        <dbReference type="ARBA" id="ARBA00022857"/>
    </source>
</evidence>
<evidence type="ECO:0000256" key="9">
    <source>
        <dbReference type="ARBA" id="ARBA00032024"/>
    </source>
</evidence>
<dbReference type="SUPFAM" id="SSF51735">
    <property type="entry name" value="NAD(P)-binding Rossmann-fold domains"/>
    <property type="match status" value="1"/>
</dbReference>
<dbReference type="Proteomes" id="UP000245998">
    <property type="component" value="Unassembled WGS sequence"/>
</dbReference>
<dbReference type="Gene3D" id="3.40.50.720">
    <property type="entry name" value="NAD(P)-binding Rossmann-like Domain"/>
    <property type="match status" value="1"/>
</dbReference>
<sequence>MGVSILGAGSIGLLFAAYLREIGIKVTLYTRTTQQADLLNKDGFIFRNGEKKKHFSICAAQLTLNTEINDPFVIVSVKQHQLKEIMPVIKKNCHNRCFLFIQNGMGHLPFLEKLTHCSIVLGIVEHGAMKLSGNEVNHTGYGKVKIAPFDEGIDEEKLVFIESWSQHQFPIEFQQDWYKMLANKLVVNALINPLTAIYRIKNGTLVKNGCFTKLMRQLYEETVSVLMIQNEGLWDHVVSICEKTAKNESSMLCDIKLKRRTEIDAISGYILSLAKEQKKTLPYTEFVFTSIKALEVENSEAEQPYEKL</sequence>
<keyword evidence="8 11" id="KW-0560">Oxidoreductase</keyword>
<dbReference type="Gene3D" id="1.10.1040.10">
    <property type="entry name" value="N-(1-d-carboxylethyl)-l-norvaline Dehydrogenase, domain 2"/>
    <property type="match status" value="1"/>
</dbReference>
<dbReference type="InterPro" id="IPR050838">
    <property type="entry name" value="Ketopantoate_reductase"/>
</dbReference>
<dbReference type="InterPro" id="IPR013328">
    <property type="entry name" value="6PGD_dom2"/>
</dbReference>
<feature type="domain" description="Ketopantoate reductase C-terminal" evidence="13">
    <location>
        <begin position="179"/>
        <end position="295"/>
    </location>
</feature>
<evidence type="ECO:0000256" key="11">
    <source>
        <dbReference type="RuleBase" id="RU362068"/>
    </source>
</evidence>
<evidence type="ECO:0000256" key="10">
    <source>
        <dbReference type="ARBA" id="ARBA00048793"/>
    </source>
</evidence>
<keyword evidence="15" id="KW-1185">Reference proteome</keyword>
<comment type="catalytic activity">
    <reaction evidence="10 11">
        <text>(R)-pantoate + NADP(+) = 2-dehydropantoate + NADPH + H(+)</text>
        <dbReference type="Rhea" id="RHEA:16233"/>
        <dbReference type="ChEBI" id="CHEBI:11561"/>
        <dbReference type="ChEBI" id="CHEBI:15378"/>
        <dbReference type="ChEBI" id="CHEBI:15980"/>
        <dbReference type="ChEBI" id="CHEBI:57783"/>
        <dbReference type="ChEBI" id="CHEBI:58349"/>
        <dbReference type="EC" id="1.1.1.169"/>
    </reaction>
</comment>
<evidence type="ECO:0000256" key="3">
    <source>
        <dbReference type="ARBA" id="ARBA00007870"/>
    </source>
</evidence>
<evidence type="ECO:0000256" key="2">
    <source>
        <dbReference type="ARBA" id="ARBA00004994"/>
    </source>
</evidence>
<dbReference type="PANTHER" id="PTHR43765:SF2">
    <property type="entry name" value="2-DEHYDROPANTOATE 2-REDUCTASE"/>
    <property type="match status" value="1"/>
</dbReference>
<keyword evidence="7 11" id="KW-0521">NADP</keyword>
<dbReference type="GO" id="GO:0050661">
    <property type="term" value="F:NADP binding"/>
    <property type="evidence" value="ECO:0007669"/>
    <property type="project" value="TreeGrafter"/>
</dbReference>
<dbReference type="InterPro" id="IPR036291">
    <property type="entry name" value="NAD(P)-bd_dom_sf"/>
</dbReference>
<dbReference type="UniPathway" id="UPA00028">
    <property type="reaction ID" value="UER00004"/>
</dbReference>
<evidence type="ECO:0000256" key="4">
    <source>
        <dbReference type="ARBA" id="ARBA00013014"/>
    </source>
</evidence>
<accession>A0A2U1K8E4</accession>
<name>A0A2U1K8E4_9BACI</name>
<proteinExistence type="inferred from homology"/>
<evidence type="ECO:0000313" key="14">
    <source>
        <dbReference type="EMBL" id="PWA13398.1"/>
    </source>
</evidence>
<keyword evidence="6 11" id="KW-0566">Pantothenate biosynthesis</keyword>
<comment type="pathway">
    <text evidence="2 11">Cofactor biosynthesis; (R)-pantothenate biosynthesis; (R)-pantoate from 3-methyl-2-oxobutanoate: step 2/2.</text>
</comment>
<comment type="caution">
    <text evidence="14">The sequence shown here is derived from an EMBL/GenBank/DDBJ whole genome shotgun (WGS) entry which is preliminary data.</text>
</comment>
<dbReference type="GO" id="GO:0015940">
    <property type="term" value="P:pantothenate biosynthetic process"/>
    <property type="evidence" value="ECO:0007669"/>
    <property type="project" value="UniProtKB-UniPathway"/>
</dbReference>
<dbReference type="EMBL" id="QCZG01000001">
    <property type="protein sequence ID" value="PWA13398.1"/>
    <property type="molecule type" value="Genomic_DNA"/>
</dbReference>
<dbReference type="GO" id="GO:0005737">
    <property type="term" value="C:cytoplasm"/>
    <property type="evidence" value="ECO:0007669"/>
    <property type="project" value="TreeGrafter"/>
</dbReference>
<dbReference type="SUPFAM" id="SSF48179">
    <property type="entry name" value="6-phosphogluconate dehydrogenase C-terminal domain-like"/>
    <property type="match status" value="1"/>
</dbReference>
<dbReference type="PANTHER" id="PTHR43765">
    <property type="entry name" value="2-DEHYDROPANTOATE 2-REDUCTASE-RELATED"/>
    <property type="match status" value="1"/>
</dbReference>
<dbReference type="Pfam" id="PF02558">
    <property type="entry name" value="ApbA"/>
    <property type="match status" value="1"/>
</dbReference>
<dbReference type="EC" id="1.1.1.169" evidence="4 11"/>
<dbReference type="RefSeq" id="WP_116552903.1">
    <property type="nucleotide sequence ID" value="NZ_QCZG01000001.1"/>
</dbReference>
<evidence type="ECO:0000256" key="6">
    <source>
        <dbReference type="ARBA" id="ARBA00022655"/>
    </source>
</evidence>
<feature type="domain" description="Ketopantoate reductase N-terminal" evidence="12">
    <location>
        <begin position="4"/>
        <end position="150"/>
    </location>
</feature>
<evidence type="ECO:0000259" key="12">
    <source>
        <dbReference type="Pfam" id="PF02558"/>
    </source>
</evidence>
<dbReference type="NCBIfam" id="NF005093">
    <property type="entry name" value="PRK06522.2-4"/>
    <property type="match status" value="1"/>
</dbReference>
<evidence type="ECO:0000259" key="13">
    <source>
        <dbReference type="Pfam" id="PF08546"/>
    </source>
</evidence>
<dbReference type="InterPro" id="IPR013332">
    <property type="entry name" value="KPR_N"/>
</dbReference>
<dbReference type="InterPro" id="IPR013752">
    <property type="entry name" value="KPA_reductase"/>
</dbReference>
<evidence type="ECO:0000256" key="1">
    <source>
        <dbReference type="ARBA" id="ARBA00002919"/>
    </source>
</evidence>
<evidence type="ECO:0000313" key="15">
    <source>
        <dbReference type="Proteomes" id="UP000245998"/>
    </source>
</evidence>
<dbReference type="NCBIfam" id="TIGR00745">
    <property type="entry name" value="apbA_panE"/>
    <property type="match status" value="1"/>
</dbReference>
<comment type="function">
    <text evidence="1 11">Catalyzes the NADPH-dependent reduction of ketopantoate into pantoic acid.</text>
</comment>
<gene>
    <name evidence="14" type="ORF">DCC39_00460</name>
</gene>
<dbReference type="OrthoDB" id="9800163at2"/>
<dbReference type="GO" id="GO:0008677">
    <property type="term" value="F:2-dehydropantoate 2-reductase activity"/>
    <property type="evidence" value="ECO:0007669"/>
    <property type="project" value="UniProtKB-EC"/>
</dbReference>
<dbReference type="AlphaFoldDB" id="A0A2U1K8E4"/>
<comment type="similarity">
    <text evidence="3 11">Belongs to the ketopantoate reductase family.</text>
</comment>
<evidence type="ECO:0000256" key="5">
    <source>
        <dbReference type="ARBA" id="ARBA00019465"/>
    </source>
</evidence>
<organism evidence="14 15">
    <name type="scientific">Pueribacillus theae</name>
    <dbReference type="NCBI Taxonomy" id="2171751"/>
    <lineage>
        <taxon>Bacteria</taxon>
        <taxon>Bacillati</taxon>
        <taxon>Bacillota</taxon>
        <taxon>Bacilli</taxon>
        <taxon>Bacillales</taxon>
        <taxon>Bacillaceae</taxon>
        <taxon>Pueribacillus</taxon>
    </lineage>
</organism>